<feature type="non-terminal residue" evidence="2">
    <location>
        <position position="1"/>
    </location>
</feature>
<keyword evidence="1" id="KW-0472">Membrane</keyword>
<keyword evidence="1" id="KW-1133">Transmembrane helix</keyword>
<proteinExistence type="predicted"/>
<evidence type="ECO:0000313" key="3">
    <source>
        <dbReference type="Proteomes" id="UP001066276"/>
    </source>
</evidence>
<dbReference type="AlphaFoldDB" id="A0AAV7PW22"/>
<feature type="transmembrane region" description="Helical" evidence="1">
    <location>
        <begin position="30"/>
        <end position="51"/>
    </location>
</feature>
<accession>A0AAV7PW22</accession>
<dbReference type="Proteomes" id="UP001066276">
    <property type="component" value="Chromosome 7"/>
</dbReference>
<gene>
    <name evidence="2" type="ORF">NDU88_010448</name>
</gene>
<name>A0AAV7PW22_PLEWA</name>
<keyword evidence="1" id="KW-0812">Transmembrane</keyword>
<evidence type="ECO:0000313" key="2">
    <source>
        <dbReference type="EMBL" id="KAJ1132119.1"/>
    </source>
</evidence>
<organism evidence="2 3">
    <name type="scientific">Pleurodeles waltl</name>
    <name type="common">Iberian ribbed newt</name>
    <dbReference type="NCBI Taxonomy" id="8319"/>
    <lineage>
        <taxon>Eukaryota</taxon>
        <taxon>Metazoa</taxon>
        <taxon>Chordata</taxon>
        <taxon>Craniata</taxon>
        <taxon>Vertebrata</taxon>
        <taxon>Euteleostomi</taxon>
        <taxon>Amphibia</taxon>
        <taxon>Batrachia</taxon>
        <taxon>Caudata</taxon>
        <taxon>Salamandroidea</taxon>
        <taxon>Salamandridae</taxon>
        <taxon>Pleurodelinae</taxon>
        <taxon>Pleurodeles</taxon>
    </lineage>
</organism>
<keyword evidence="3" id="KW-1185">Reference proteome</keyword>
<protein>
    <submittedName>
        <fullName evidence="2">Uncharacterized protein</fullName>
    </submittedName>
</protein>
<evidence type="ECO:0000256" key="1">
    <source>
        <dbReference type="SAM" id="Phobius"/>
    </source>
</evidence>
<feature type="non-terminal residue" evidence="2">
    <location>
        <position position="54"/>
    </location>
</feature>
<comment type="caution">
    <text evidence="2">The sequence shown here is derived from an EMBL/GenBank/DDBJ whole genome shotgun (WGS) entry which is preliminary data.</text>
</comment>
<sequence length="54" mass="6127">WGSTRTRTQLIFRTRTERSKKRMTGSSSSLLLLRQALSVLLMSLLVVPHLTLAD</sequence>
<reference evidence="2" key="1">
    <citation type="journal article" date="2022" name="bioRxiv">
        <title>Sequencing and chromosome-scale assembly of the giantPleurodeles waltlgenome.</title>
        <authorList>
            <person name="Brown T."/>
            <person name="Elewa A."/>
            <person name="Iarovenko S."/>
            <person name="Subramanian E."/>
            <person name="Araus A.J."/>
            <person name="Petzold A."/>
            <person name="Susuki M."/>
            <person name="Suzuki K.-i.T."/>
            <person name="Hayashi T."/>
            <person name="Toyoda A."/>
            <person name="Oliveira C."/>
            <person name="Osipova E."/>
            <person name="Leigh N.D."/>
            <person name="Simon A."/>
            <person name="Yun M.H."/>
        </authorList>
    </citation>
    <scope>NUCLEOTIDE SEQUENCE</scope>
    <source>
        <strain evidence="2">20211129_DDA</strain>
        <tissue evidence="2">Liver</tissue>
    </source>
</reference>
<dbReference type="EMBL" id="JANPWB010000011">
    <property type="protein sequence ID" value="KAJ1132119.1"/>
    <property type="molecule type" value="Genomic_DNA"/>
</dbReference>